<reference evidence="1" key="1">
    <citation type="journal article" date="2014" name="Int. J. Syst. Evol. Microbiol.">
        <title>Complete genome sequence of Corynebacterium casei LMG S-19264T (=DSM 44701T), isolated from a smear-ripened cheese.</title>
        <authorList>
            <consortium name="US DOE Joint Genome Institute (JGI-PGF)"/>
            <person name="Walter F."/>
            <person name="Albersmeier A."/>
            <person name="Kalinowski J."/>
            <person name="Ruckert C."/>
        </authorList>
    </citation>
    <scope>NUCLEOTIDE SEQUENCE</scope>
    <source>
        <strain evidence="1">JCM 3091</strain>
    </source>
</reference>
<comment type="caution">
    <text evidence="1">The sequence shown here is derived from an EMBL/GenBank/DDBJ whole genome shotgun (WGS) entry which is preliminary data.</text>
</comment>
<gene>
    <name evidence="1" type="ORF">GCM10010124_34440</name>
</gene>
<reference evidence="1" key="2">
    <citation type="submission" date="2020-09" db="EMBL/GenBank/DDBJ databases">
        <authorList>
            <person name="Sun Q."/>
            <person name="Ohkuma M."/>
        </authorList>
    </citation>
    <scope>NUCLEOTIDE SEQUENCE</scope>
    <source>
        <strain evidence="1">JCM 3091</strain>
    </source>
</reference>
<proteinExistence type="predicted"/>
<name>A0A8J3BQ14_9ACTN</name>
<evidence type="ECO:0000313" key="1">
    <source>
        <dbReference type="EMBL" id="GGK38729.1"/>
    </source>
</evidence>
<protein>
    <submittedName>
        <fullName evidence="1">Uncharacterized protein</fullName>
    </submittedName>
</protein>
<dbReference type="Proteomes" id="UP000662200">
    <property type="component" value="Unassembled WGS sequence"/>
</dbReference>
<sequence length="141" mass="15927">MSVSVNLEGQWDTEPYDYGVMESSQVCFSVDGHGWSFLSRMGGAINVWYFRWAVVSVGRVRIGDYRVVSGVWTDRFDRMTAIDADCRLDDARVLEFAVVDEFSPDGRSRRRLDLSSPVASATVFARVGNFFDFVLPADAEY</sequence>
<evidence type="ECO:0000313" key="2">
    <source>
        <dbReference type="Proteomes" id="UP000662200"/>
    </source>
</evidence>
<accession>A0A8J3BQ14</accession>
<dbReference type="EMBL" id="BMQC01000014">
    <property type="protein sequence ID" value="GGK38729.1"/>
    <property type="molecule type" value="Genomic_DNA"/>
</dbReference>
<dbReference type="AlphaFoldDB" id="A0A8J3BQ14"/>
<keyword evidence="2" id="KW-1185">Reference proteome</keyword>
<organism evidence="1 2">
    <name type="scientific">Pilimelia terevasa</name>
    <dbReference type="NCBI Taxonomy" id="53372"/>
    <lineage>
        <taxon>Bacteria</taxon>
        <taxon>Bacillati</taxon>
        <taxon>Actinomycetota</taxon>
        <taxon>Actinomycetes</taxon>
        <taxon>Micromonosporales</taxon>
        <taxon>Micromonosporaceae</taxon>
        <taxon>Pilimelia</taxon>
    </lineage>
</organism>